<feature type="region of interest" description="Disordered" evidence="1">
    <location>
        <begin position="68"/>
        <end position="149"/>
    </location>
</feature>
<feature type="compositionally biased region" description="Basic and acidic residues" evidence="1">
    <location>
        <begin position="90"/>
        <end position="100"/>
    </location>
</feature>
<reference evidence="2 3" key="1">
    <citation type="submission" date="2019-01" db="EMBL/GenBank/DDBJ databases">
        <title>Draft Genome and Complete Hox-Cluster Characterization of the Sterlet Sturgeon (Acipenser ruthenus).</title>
        <authorList>
            <person name="Wei Q."/>
        </authorList>
    </citation>
    <scope>NUCLEOTIDE SEQUENCE [LARGE SCALE GENOMIC DNA]</scope>
    <source>
        <strain evidence="2">WHYD16114868_AA</strain>
        <tissue evidence="2">Blood</tissue>
    </source>
</reference>
<evidence type="ECO:0000313" key="2">
    <source>
        <dbReference type="EMBL" id="RXM94764.1"/>
    </source>
</evidence>
<evidence type="ECO:0000313" key="3">
    <source>
        <dbReference type="Proteomes" id="UP000289886"/>
    </source>
</evidence>
<keyword evidence="3" id="KW-1185">Reference proteome</keyword>
<name>A0A444V2X7_ACIRT</name>
<dbReference type="AlphaFoldDB" id="A0A444V2X7"/>
<comment type="caution">
    <text evidence="2">The sequence shown here is derived from an EMBL/GenBank/DDBJ whole genome shotgun (WGS) entry which is preliminary data.</text>
</comment>
<gene>
    <name evidence="2" type="ORF">EOD39_17634</name>
</gene>
<accession>A0A444V2X7</accession>
<proteinExistence type="predicted"/>
<dbReference type="Proteomes" id="UP000289886">
    <property type="component" value="Unassembled WGS sequence"/>
</dbReference>
<protein>
    <submittedName>
        <fullName evidence="2">Uncharacterized protein</fullName>
    </submittedName>
</protein>
<evidence type="ECO:0000256" key="1">
    <source>
        <dbReference type="SAM" id="MobiDB-lite"/>
    </source>
</evidence>
<feature type="compositionally biased region" description="Basic and acidic residues" evidence="1">
    <location>
        <begin position="110"/>
        <end position="135"/>
    </location>
</feature>
<sequence>MPISSGATGHVGIGVDQSIKWIPDGYGRDRQHSPRNCDSYLQRYLETHPDARKRYITKNVMVLTQLPFSDKMENGTADENMQKRSVSIDIKGDDKKELQHQKINRSGQDNIKKTTEKSKKKMTETDNKKTTEKTQSKTSSNNSSTCTLL</sequence>
<dbReference type="EMBL" id="SCEB01003027">
    <property type="protein sequence ID" value="RXM94764.1"/>
    <property type="molecule type" value="Genomic_DNA"/>
</dbReference>
<feature type="compositionally biased region" description="Low complexity" evidence="1">
    <location>
        <begin position="136"/>
        <end position="149"/>
    </location>
</feature>
<organism evidence="2 3">
    <name type="scientific">Acipenser ruthenus</name>
    <name type="common">Sterlet sturgeon</name>
    <dbReference type="NCBI Taxonomy" id="7906"/>
    <lineage>
        <taxon>Eukaryota</taxon>
        <taxon>Metazoa</taxon>
        <taxon>Chordata</taxon>
        <taxon>Craniata</taxon>
        <taxon>Vertebrata</taxon>
        <taxon>Euteleostomi</taxon>
        <taxon>Actinopterygii</taxon>
        <taxon>Chondrostei</taxon>
        <taxon>Acipenseriformes</taxon>
        <taxon>Acipenseridae</taxon>
        <taxon>Acipenser</taxon>
    </lineage>
</organism>